<dbReference type="EMBL" id="JAYMRS010000005">
    <property type="protein sequence ID" value="MFB8769286.1"/>
    <property type="molecule type" value="Genomic_DNA"/>
</dbReference>
<evidence type="ECO:0000313" key="2">
    <source>
        <dbReference type="Proteomes" id="UP001585053"/>
    </source>
</evidence>
<proteinExistence type="predicted"/>
<reference evidence="1 2" key="1">
    <citation type="submission" date="2024-01" db="EMBL/GenBank/DDBJ databases">
        <title>Genome mining of biosynthetic gene clusters to explore secondary metabolites of Streptomyces sp.</title>
        <authorList>
            <person name="Baig A."/>
            <person name="Ajitkumar Shintre N."/>
            <person name="Kumar H."/>
            <person name="Anbarasu A."/>
            <person name="Ramaiah S."/>
        </authorList>
    </citation>
    <scope>NUCLEOTIDE SEQUENCE [LARGE SCALE GENOMIC DNA]</scope>
    <source>
        <strain evidence="1 2">A01</strain>
    </source>
</reference>
<protein>
    <submittedName>
        <fullName evidence="1">Uncharacterized protein</fullName>
    </submittedName>
</protein>
<keyword evidence="2" id="KW-1185">Reference proteome</keyword>
<dbReference type="RefSeq" id="WP_376737514.1">
    <property type="nucleotide sequence ID" value="NZ_JAYMRS010000005.1"/>
</dbReference>
<evidence type="ECO:0000313" key="1">
    <source>
        <dbReference type="EMBL" id="MFB8769286.1"/>
    </source>
</evidence>
<gene>
    <name evidence="1" type="ORF">VSQ78_16390</name>
</gene>
<organism evidence="1 2">
    <name type="scientific">Nocardiopsis alba</name>
    <dbReference type="NCBI Taxonomy" id="53437"/>
    <lineage>
        <taxon>Bacteria</taxon>
        <taxon>Bacillati</taxon>
        <taxon>Actinomycetota</taxon>
        <taxon>Actinomycetes</taxon>
        <taxon>Streptosporangiales</taxon>
        <taxon>Nocardiopsidaceae</taxon>
        <taxon>Nocardiopsis</taxon>
    </lineage>
</organism>
<accession>A0ABV5DXG7</accession>
<sequence>MAEDEERARKYWENIARIDREEELEWCVKNVWLTYQLLAARAEDGSAERREFDRLQDRYMAIERNLMDLSREEEDRILEEYPKLVERLERENGL</sequence>
<name>A0ABV5DXG7_9ACTN</name>
<comment type="caution">
    <text evidence="1">The sequence shown here is derived from an EMBL/GenBank/DDBJ whole genome shotgun (WGS) entry which is preliminary data.</text>
</comment>
<dbReference type="Proteomes" id="UP001585053">
    <property type="component" value="Unassembled WGS sequence"/>
</dbReference>